<dbReference type="SUPFAM" id="SSF56112">
    <property type="entry name" value="Protein kinase-like (PK-like)"/>
    <property type="match status" value="1"/>
</dbReference>
<dbReference type="GO" id="GO:0005737">
    <property type="term" value="C:cytoplasm"/>
    <property type="evidence" value="ECO:0007669"/>
    <property type="project" value="TreeGrafter"/>
</dbReference>
<evidence type="ECO:0000256" key="3">
    <source>
        <dbReference type="ARBA" id="ARBA00022679"/>
    </source>
</evidence>
<sequence length="670" mass="73700">MAGVTDQDMGGSRDVQWSAQIPSNAITTGFGKTPQEILTLFGDNLTPIERSELFTVDRVWYFGLHNRGLGTKNLDYDDAYNHYVSVQYEHLNFRYEVLEWLVLKGQSQLFRCRDHKTNTMVNVKMWRQPTSPQDNHMQAMELKIFFRLQELANDFNVKLLDHFYFRGHNCLVLEDLCNPSVSHSIKSMKSQRDVMVIVQLITKSILRILIQLHTKGIVHGNIKPKNLSFKDALAGTIRIKNVESSFFPGCQCSQIFGTRAYLAPEAFLGHAASFPVDMWALGCTVAELVTGSVLFPAVGRYDQLPCYMEVLGMPPESLVNAAPERNKYFDPLGSPVMSGQDRVPGSNPISVALGSQDTEFNDFISRCLEWDPALRMTPVEALAHPWLGRTPPDERVPRQPAASTQEDETQQDGSVEQHGPGPQGGPQVEQHGLGAQAGPQVEQHEPGLQVEQHGPRPQAGPQAEQHVSGPQAGPQAEQHGPGPQAGPQAEQHGPGLQVEQHGPGPQDGSQVEQHGPGPKAGPQVEQHGPGPLDGSQVEQHEPGSQAEQHGPGLQVEQHGPGPQDGSQVEQHGPGPQAGPQVEQHGPGPLDGSQVEQHEPGSQVEQHEPGLQRAEEEKKSEEEKSEEENREQKNGEEENRKKKHVSLGRACRVVRSIFRALFYCGDSPTAE</sequence>
<feature type="region of interest" description="Disordered" evidence="7">
    <location>
        <begin position="385"/>
        <end position="646"/>
    </location>
</feature>
<dbReference type="PANTHER" id="PTHR24058">
    <property type="entry name" value="DUAL SPECIFICITY PROTEIN KINASE"/>
    <property type="match status" value="1"/>
</dbReference>
<evidence type="ECO:0000313" key="9">
    <source>
        <dbReference type="Proteomes" id="UP001318040"/>
    </source>
</evidence>
<feature type="compositionally biased region" description="Basic and acidic residues" evidence="7">
    <location>
        <begin position="629"/>
        <end position="639"/>
    </location>
</feature>
<keyword evidence="9" id="KW-1185">Reference proteome</keyword>
<dbReference type="SMART" id="SM00220">
    <property type="entry name" value="S_TKc"/>
    <property type="match status" value="1"/>
</dbReference>
<dbReference type="Pfam" id="PF00069">
    <property type="entry name" value="Pkinase"/>
    <property type="match status" value="1"/>
</dbReference>
<keyword evidence="2" id="KW-0723">Serine/threonine-protein kinase</keyword>
<evidence type="ECO:0000313" key="10">
    <source>
        <dbReference type="RefSeq" id="XP_032806108.1"/>
    </source>
</evidence>
<dbReference type="InterPro" id="IPR050494">
    <property type="entry name" value="Ser_Thr_dual-spec_kinase"/>
</dbReference>
<evidence type="ECO:0000256" key="7">
    <source>
        <dbReference type="SAM" id="MobiDB-lite"/>
    </source>
</evidence>
<reference evidence="10" key="1">
    <citation type="submission" date="2025-08" db="UniProtKB">
        <authorList>
            <consortium name="RefSeq"/>
        </authorList>
    </citation>
    <scope>IDENTIFICATION</scope>
    <source>
        <tissue evidence="10">Sperm</tissue>
    </source>
</reference>
<evidence type="ECO:0000256" key="2">
    <source>
        <dbReference type="ARBA" id="ARBA00022527"/>
    </source>
</evidence>
<name>A0AAJ7WRK1_PETMA</name>
<dbReference type="GO" id="GO:0005524">
    <property type="term" value="F:ATP binding"/>
    <property type="evidence" value="ECO:0007669"/>
    <property type="project" value="UniProtKB-KW"/>
</dbReference>
<evidence type="ECO:0000256" key="5">
    <source>
        <dbReference type="ARBA" id="ARBA00022777"/>
    </source>
</evidence>
<dbReference type="Proteomes" id="UP001318040">
    <property type="component" value="Chromosome 9"/>
</dbReference>
<gene>
    <name evidence="10" type="primary">LOC116940412</name>
</gene>
<dbReference type="PROSITE" id="PS50011">
    <property type="entry name" value="PROTEIN_KINASE_DOM"/>
    <property type="match status" value="1"/>
</dbReference>
<organism evidence="9 10">
    <name type="scientific">Petromyzon marinus</name>
    <name type="common">Sea lamprey</name>
    <dbReference type="NCBI Taxonomy" id="7757"/>
    <lineage>
        <taxon>Eukaryota</taxon>
        <taxon>Metazoa</taxon>
        <taxon>Chordata</taxon>
        <taxon>Craniata</taxon>
        <taxon>Vertebrata</taxon>
        <taxon>Cyclostomata</taxon>
        <taxon>Hyperoartia</taxon>
        <taxon>Petromyzontiformes</taxon>
        <taxon>Petromyzontidae</taxon>
        <taxon>Petromyzon</taxon>
    </lineage>
</organism>
<dbReference type="Gene3D" id="3.30.200.20">
    <property type="entry name" value="Phosphorylase Kinase, domain 1"/>
    <property type="match status" value="1"/>
</dbReference>
<feature type="domain" description="Protein kinase" evidence="8">
    <location>
        <begin position="95"/>
        <end position="387"/>
    </location>
</feature>
<feature type="compositionally biased region" description="Basic and acidic residues" evidence="7">
    <location>
        <begin position="604"/>
        <end position="621"/>
    </location>
</feature>
<evidence type="ECO:0000256" key="6">
    <source>
        <dbReference type="ARBA" id="ARBA00022840"/>
    </source>
</evidence>
<dbReference type="RefSeq" id="XP_032806108.1">
    <property type="nucleotide sequence ID" value="XM_032950217.1"/>
</dbReference>
<feature type="compositionally biased region" description="Low complexity" evidence="7">
    <location>
        <begin position="416"/>
        <end position="432"/>
    </location>
</feature>
<dbReference type="AlphaFoldDB" id="A0AAJ7WRK1"/>
<keyword evidence="6" id="KW-0067">ATP-binding</keyword>
<comment type="similarity">
    <text evidence="1">Belongs to the protein kinase superfamily. CMGC Ser/Thr protein kinase family. MNB/DYRK subfamily.</text>
</comment>
<protein>
    <submittedName>
        <fullName evidence="10">Dual specificity tyrosine-phosphorylation-regulated kinase 4-like</fullName>
    </submittedName>
</protein>
<keyword evidence="3" id="KW-0808">Transferase</keyword>
<proteinExistence type="inferred from homology"/>
<dbReference type="PANTHER" id="PTHR24058:SF22">
    <property type="entry name" value="DUAL SPECIFICITY TYROSINE-PHOSPHORYLATION-REGULATED KINASE 4"/>
    <property type="match status" value="1"/>
</dbReference>
<keyword evidence="4" id="KW-0547">Nucleotide-binding</keyword>
<dbReference type="Gene3D" id="1.10.510.10">
    <property type="entry name" value="Transferase(Phosphotransferase) domain 1"/>
    <property type="match status" value="1"/>
</dbReference>
<dbReference type="InterPro" id="IPR000719">
    <property type="entry name" value="Prot_kinase_dom"/>
</dbReference>
<dbReference type="InterPro" id="IPR011009">
    <property type="entry name" value="Kinase-like_dom_sf"/>
</dbReference>
<evidence type="ECO:0000259" key="8">
    <source>
        <dbReference type="PROSITE" id="PS50011"/>
    </source>
</evidence>
<evidence type="ECO:0000256" key="4">
    <source>
        <dbReference type="ARBA" id="ARBA00022741"/>
    </source>
</evidence>
<dbReference type="GO" id="GO:0004674">
    <property type="term" value="F:protein serine/threonine kinase activity"/>
    <property type="evidence" value="ECO:0007669"/>
    <property type="project" value="UniProtKB-KW"/>
</dbReference>
<evidence type="ECO:0000256" key="1">
    <source>
        <dbReference type="ARBA" id="ARBA00008867"/>
    </source>
</evidence>
<dbReference type="KEGG" id="pmrn:116940412"/>
<keyword evidence="5" id="KW-0418">Kinase</keyword>
<dbReference type="GO" id="GO:0005856">
    <property type="term" value="C:cytoskeleton"/>
    <property type="evidence" value="ECO:0007669"/>
    <property type="project" value="TreeGrafter"/>
</dbReference>
<accession>A0AAJ7WRK1</accession>